<evidence type="ECO:0000313" key="9">
    <source>
        <dbReference type="Proteomes" id="UP001595478"/>
    </source>
</evidence>
<comment type="caution">
    <text evidence="8">The sequence shown here is derived from an EMBL/GenBank/DDBJ whole genome shotgun (WGS) entry which is preliminary data.</text>
</comment>
<gene>
    <name evidence="8" type="ORF">ACFOHL_09830</name>
</gene>
<sequence length="268" mass="30427">MYSLPNSVKKFVKVNLKKGVDPKEIIGSLVQQGYTYPYLSSVLGIKVPEASKLYKDSNYFQALASPSILSNPNEFDLSILEDRRATVIRIDNFLSIEECKATIQAANKFLNPSKVTDSSIDKSYRTSTTAGFLGTESDDVASVDHKIVKMMGMNIPVFSEIIQIQKYEVGQEYKSHYDYFSLGTDVYKREGQVKGQRSWTCMIYLNDVEQGGETEFSALRLKIKPKFGTAIIWNNLDNQGMPNKRTIHKANPVLDGNKYIITKWFRDR</sequence>
<proteinExistence type="predicted"/>
<keyword evidence="9" id="KW-1185">Reference proteome</keyword>
<dbReference type="Pfam" id="PF13640">
    <property type="entry name" value="2OG-FeII_Oxy_3"/>
    <property type="match status" value="1"/>
</dbReference>
<reference evidence="9" key="1">
    <citation type="journal article" date="2019" name="Int. J. Syst. Evol. Microbiol.">
        <title>The Global Catalogue of Microorganisms (GCM) 10K type strain sequencing project: providing services to taxonomists for standard genome sequencing and annotation.</title>
        <authorList>
            <consortium name="The Broad Institute Genomics Platform"/>
            <consortium name="The Broad Institute Genome Sequencing Center for Infectious Disease"/>
            <person name="Wu L."/>
            <person name="Ma J."/>
        </authorList>
    </citation>
    <scope>NUCLEOTIDE SEQUENCE [LARGE SCALE GENOMIC DNA]</scope>
    <source>
        <strain evidence="9">KCTC 52473</strain>
    </source>
</reference>
<dbReference type="PANTHER" id="PTHR10869">
    <property type="entry name" value="PROLYL 4-HYDROXYLASE ALPHA SUBUNIT"/>
    <property type="match status" value="1"/>
</dbReference>
<dbReference type="EC" id="1.14.11.-" evidence="8"/>
<protein>
    <submittedName>
        <fullName evidence="8">Prolyl hydroxylase family protein</fullName>
        <ecNumber evidence="8">1.14.11.-</ecNumber>
    </submittedName>
</protein>
<dbReference type="EMBL" id="JBHRSW010000015">
    <property type="protein sequence ID" value="MFC3121919.1"/>
    <property type="molecule type" value="Genomic_DNA"/>
</dbReference>
<evidence type="ECO:0000256" key="6">
    <source>
        <dbReference type="ARBA" id="ARBA00023004"/>
    </source>
</evidence>
<dbReference type="PANTHER" id="PTHR10869:SF246">
    <property type="entry name" value="TRANSMEMBRANE PROLYL 4-HYDROXYLASE"/>
    <property type="match status" value="1"/>
</dbReference>
<dbReference type="GO" id="GO:0016491">
    <property type="term" value="F:oxidoreductase activity"/>
    <property type="evidence" value="ECO:0007669"/>
    <property type="project" value="UniProtKB-KW"/>
</dbReference>
<organism evidence="8 9">
    <name type="scientific">Agaribacter flavus</name>
    <dbReference type="NCBI Taxonomy" id="1902781"/>
    <lineage>
        <taxon>Bacteria</taxon>
        <taxon>Pseudomonadati</taxon>
        <taxon>Pseudomonadota</taxon>
        <taxon>Gammaproteobacteria</taxon>
        <taxon>Alteromonadales</taxon>
        <taxon>Alteromonadaceae</taxon>
        <taxon>Agaribacter</taxon>
    </lineage>
</organism>
<evidence type="ECO:0000256" key="5">
    <source>
        <dbReference type="ARBA" id="ARBA00023002"/>
    </source>
</evidence>
<accession>A0ABV7FNN8</accession>
<comment type="cofactor">
    <cofactor evidence="1">
        <name>L-ascorbate</name>
        <dbReference type="ChEBI" id="CHEBI:38290"/>
    </cofactor>
</comment>
<keyword evidence="2" id="KW-0479">Metal-binding</keyword>
<evidence type="ECO:0000256" key="1">
    <source>
        <dbReference type="ARBA" id="ARBA00001961"/>
    </source>
</evidence>
<feature type="domain" description="Fe2OG dioxygenase" evidence="7">
    <location>
        <begin position="158"/>
        <end position="267"/>
    </location>
</feature>
<dbReference type="InterPro" id="IPR045054">
    <property type="entry name" value="P4HA-like"/>
</dbReference>
<name>A0ABV7FNN8_9ALTE</name>
<dbReference type="InterPro" id="IPR005123">
    <property type="entry name" value="Oxoglu/Fe-dep_dioxygenase_dom"/>
</dbReference>
<keyword evidence="6" id="KW-0408">Iron</keyword>
<evidence type="ECO:0000256" key="2">
    <source>
        <dbReference type="ARBA" id="ARBA00022723"/>
    </source>
</evidence>
<evidence type="ECO:0000313" key="8">
    <source>
        <dbReference type="EMBL" id="MFC3121919.1"/>
    </source>
</evidence>
<evidence type="ECO:0000256" key="3">
    <source>
        <dbReference type="ARBA" id="ARBA00022896"/>
    </source>
</evidence>
<keyword evidence="3" id="KW-0847">Vitamin C</keyword>
<dbReference type="SMART" id="SM00702">
    <property type="entry name" value="P4Hc"/>
    <property type="match status" value="1"/>
</dbReference>
<dbReference type="Proteomes" id="UP001595478">
    <property type="component" value="Unassembled WGS sequence"/>
</dbReference>
<evidence type="ECO:0000256" key="4">
    <source>
        <dbReference type="ARBA" id="ARBA00022964"/>
    </source>
</evidence>
<dbReference type="InterPro" id="IPR044862">
    <property type="entry name" value="Pro_4_hyd_alph_FE2OG_OXY"/>
</dbReference>
<evidence type="ECO:0000259" key="7">
    <source>
        <dbReference type="PROSITE" id="PS51471"/>
    </source>
</evidence>
<dbReference type="Gene3D" id="2.60.120.620">
    <property type="entry name" value="q2cbj1_9rhob like domain"/>
    <property type="match status" value="1"/>
</dbReference>
<dbReference type="InterPro" id="IPR006620">
    <property type="entry name" value="Pro_4_hyd_alph"/>
</dbReference>
<keyword evidence="4" id="KW-0223">Dioxygenase</keyword>
<keyword evidence="5 8" id="KW-0560">Oxidoreductase</keyword>
<dbReference type="PROSITE" id="PS51471">
    <property type="entry name" value="FE2OG_OXY"/>
    <property type="match status" value="1"/>
</dbReference>
<dbReference type="RefSeq" id="WP_376920049.1">
    <property type="nucleotide sequence ID" value="NZ_JBHRSW010000015.1"/>
</dbReference>